<comment type="caution">
    <text evidence="2">The sequence shown here is derived from an EMBL/GenBank/DDBJ whole genome shotgun (WGS) entry which is preliminary data.</text>
</comment>
<accession>A0A507CP89</accession>
<dbReference type="Proteomes" id="UP000320475">
    <property type="component" value="Unassembled WGS sequence"/>
</dbReference>
<dbReference type="AlphaFoldDB" id="A0A507CP89"/>
<evidence type="ECO:0008006" key="4">
    <source>
        <dbReference type="Google" id="ProtNLM"/>
    </source>
</evidence>
<keyword evidence="1" id="KW-0732">Signal</keyword>
<evidence type="ECO:0000256" key="1">
    <source>
        <dbReference type="SAM" id="SignalP"/>
    </source>
</evidence>
<name>A0A507CP89_9FUNG</name>
<dbReference type="EMBL" id="QEAM01000352">
    <property type="protein sequence ID" value="TPX40928.1"/>
    <property type="molecule type" value="Genomic_DNA"/>
</dbReference>
<protein>
    <recommendedName>
        <fullName evidence="4">GOLD domain-containing protein</fullName>
    </recommendedName>
</protein>
<organism evidence="2 3">
    <name type="scientific">Synchytrium endobioticum</name>
    <dbReference type="NCBI Taxonomy" id="286115"/>
    <lineage>
        <taxon>Eukaryota</taxon>
        <taxon>Fungi</taxon>
        <taxon>Fungi incertae sedis</taxon>
        <taxon>Chytridiomycota</taxon>
        <taxon>Chytridiomycota incertae sedis</taxon>
        <taxon>Chytridiomycetes</taxon>
        <taxon>Synchytriales</taxon>
        <taxon>Synchytriaceae</taxon>
        <taxon>Synchytrium</taxon>
    </lineage>
</organism>
<evidence type="ECO:0000313" key="3">
    <source>
        <dbReference type="Proteomes" id="UP000320475"/>
    </source>
</evidence>
<reference evidence="2 3" key="1">
    <citation type="journal article" date="2019" name="Sci. Rep.">
        <title>Comparative genomics of chytrid fungi reveal insights into the obligate biotrophic and pathogenic lifestyle of Synchytrium endobioticum.</title>
        <authorList>
            <person name="van de Vossenberg B.T.L.H."/>
            <person name="Warris S."/>
            <person name="Nguyen H.D.T."/>
            <person name="van Gent-Pelzer M.P.E."/>
            <person name="Joly D.L."/>
            <person name="van de Geest H.C."/>
            <person name="Bonants P.J.M."/>
            <person name="Smith D.S."/>
            <person name="Levesque C.A."/>
            <person name="van der Lee T.A.J."/>
        </authorList>
    </citation>
    <scope>NUCLEOTIDE SEQUENCE [LARGE SCALE GENOMIC DNA]</scope>
    <source>
        <strain evidence="2 3">LEV6574</strain>
    </source>
</reference>
<gene>
    <name evidence="2" type="ORF">SeLEV6574_g06343</name>
</gene>
<sequence>MSVLAIALLIVALCQHVVSDSVNAALRADIGKLDALRAQFEREQADIRDNRRVYDLDYALYLSVSHALISAVIYLQLS</sequence>
<evidence type="ECO:0000313" key="2">
    <source>
        <dbReference type="EMBL" id="TPX40928.1"/>
    </source>
</evidence>
<feature type="chain" id="PRO_5021423961" description="GOLD domain-containing protein" evidence="1">
    <location>
        <begin position="20"/>
        <end position="78"/>
    </location>
</feature>
<proteinExistence type="predicted"/>
<feature type="signal peptide" evidence="1">
    <location>
        <begin position="1"/>
        <end position="19"/>
    </location>
</feature>